<evidence type="ECO:0000313" key="2">
    <source>
        <dbReference type="EMBL" id="MBR0658834.1"/>
    </source>
</evidence>
<feature type="region of interest" description="Disordered" evidence="1">
    <location>
        <begin position="1"/>
        <end position="45"/>
    </location>
</feature>
<name>A0A9X9WES4_9PROT</name>
<comment type="caution">
    <text evidence="2">The sequence shown here is derived from an EMBL/GenBank/DDBJ whole genome shotgun (WGS) entry which is preliminary data.</text>
</comment>
<sequence length="45" mass="4798">MTPPRQPAQPPAPSREGQGISVKPPIQRGGPSQTYDQSGKPLGFR</sequence>
<reference evidence="2" key="1">
    <citation type="submission" date="2020-01" db="EMBL/GenBank/DDBJ databases">
        <authorList>
            <person name="Rat A."/>
        </authorList>
    </citation>
    <scope>NUCLEOTIDE SEQUENCE</scope>
    <source>
        <strain evidence="2">LMG 31161</strain>
    </source>
</reference>
<reference evidence="2" key="2">
    <citation type="journal article" date="2021" name="Syst. Appl. Microbiol.">
        <title>Roseomonas hellenica sp. nov., isolated from roots of wild-growing Alkanna tinctoria.</title>
        <authorList>
            <person name="Rat A."/>
            <person name="Naranjo H.D."/>
            <person name="Lebbe L."/>
            <person name="Cnockaert M."/>
            <person name="Krigas N."/>
            <person name="Grigoriadou K."/>
            <person name="Maloupa E."/>
            <person name="Willems A."/>
        </authorList>
    </citation>
    <scope>NUCLEOTIDE SEQUENCE</scope>
    <source>
        <strain evidence="2">LMG 31161</strain>
    </source>
</reference>
<dbReference type="Proteomes" id="UP001138708">
    <property type="component" value="Unassembled WGS sequence"/>
</dbReference>
<proteinExistence type="predicted"/>
<gene>
    <name evidence="2" type="ORF">GXW75_06215</name>
</gene>
<dbReference type="AlphaFoldDB" id="A0A9X9WES4"/>
<dbReference type="EMBL" id="JAAEDK010000011">
    <property type="protein sequence ID" value="MBR0658834.1"/>
    <property type="molecule type" value="Genomic_DNA"/>
</dbReference>
<protein>
    <submittedName>
        <fullName evidence="2">Uncharacterized protein</fullName>
    </submittedName>
</protein>
<feature type="compositionally biased region" description="Pro residues" evidence="1">
    <location>
        <begin position="1"/>
        <end position="13"/>
    </location>
</feature>
<accession>A0A9X9WES4</accession>
<evidence type="ECO:0000313" key="3">
    <source>
        <dbReference type="Proteomes" id="UP001138708"/>
    </source>
</evidence>
<evidence type="ECO:0000256" key="1">
    <source>
        <dbReference type="SAM" id="MobiDB-lite"/>
    </source>
</evidence>
<organism evidence="2 3">
    <name type="scientific">Neoroseomonas oryzicola</name>
    <dbReference type="NCBI Taxonomy" id="535904"/>
    <lineage>
        <taxon>Bacteria</taxon>
        <taxon>Pseudomonadati</taxon>
        <taxon>Pseudomonadota</taxon>
        <taxon>Alphaproteobacteria</taxon>
        <taxon>Acetobacterales</taxon>
        <taxon>Acetobacteraceae</taxon>
        <taxon>Neoroseomonas</taxon>
    </lineage>
</organism>